<feature type="domain" description="AAA+ ATPase" evidence="1">
    <location>
        <begin position="1"/>
        <end position="148"/>
    </location>
</feature>
<dbReference type="InterPro" id="IPR027417">
    <property type="entry name" value="P-loop_NTPase"/>
</dbReference>
<comment type="caution">
    <text evidence="2">The sequence shown here is derived from an EMBL/GenBank/DDBJ whole genome shotgun (WGS) entry which is preliminary data.</text>
</comment>
<dbReference type="GO" id="GO:0004176">
    <property type="term" value="F:ATP-dependent peptidase activity"/>
    <property type="evidence" value="ECO:0007669"/>
    <property type="project" value="InterPro"/>
</dbReference>
<evidence type="ECO:0000313" key="3">
    <source>
        <dbReference type="Proteomes" id="UP000078529"/>
    </source>
</evidence>
<dbReference type="EMBL" id="LDQA01000051">
    <property type="protein sequence ID" value="KTR03589.1"/>
    <property type="molecule type" value="Genomic_DNA"/>
</dbReference>
<sequence>MRPTLLVGSPGSGKTSLAREIGSALNLVTTVFPCASVADGSFGGTSAQWSTRRASTPLEAIRRSRTANPMIILDEIEKTGLSTTNGTLMNALLPMLERHTAETYFEIGIERNADLSWVGFLATANDLASVPAPLRDRFRIIQMPDPCPQHLGDLARRIVRDIAIENGTDPAWTAPLAADEMRVITKAWGGGSLRRLRLAVQATLDAREQHLRARMM</sequence>
<dbReference type="InterPro" id="IPR003959">
    <property type="entry name" value="ATPase_AAA_core"/>
</dbReference>
<organism evidence="2 3">
    <name type="scientific">Aureimonas ureilytica</name>
    <dbReference type="NCBI Taxonomy" id="401562"/>
    <lineage>
        <taxon>Bacteria</taxon>
        <taxon>Pseudomonadati</taxon>
        <taxon>Pseudomonadota</taxon>
        <taxon>Alphaproteobacteria</taxon>
        <taxon>Hyphomicrobiales</taxon>
        <taxon>Aurantimonadaceae</taxon>
        <taxon>Aureimonas</taxon>
    </lineage>
</organism>
<dbReference type="InterPro" id="IPR027065">
    <property type="entry name" value="Lon_Prtase"/>
</dbReference>
<dbReference type="InterPro" id="IPR003593">
    <property type="entry name" value="AAA+_ATPase"/>
</dbReference>
<dbReference type="Pfam" id="PF00004">
    <property type="entry name" value="AAA"/>
    <property type="match status" value="1"/>
</dbReference>
<evidence type="ECO:0000313" key="2">
    <source>
        <dbReference type="EMBL" id="KTR03589.1"/>
    </source>
</evidence>
<dbReference type="PATRIC" id="fig|401562.4.peg.3533"/>
<dbReference type="GO" id="GO:0016887">
    <property type="term" value="F:ATP hydrolysis activity"/>
    <property type="evidence" value="ECO:0007669"/>
    <property type="project" value="InterPro"/>
</dbReference>
<dbReference type="AlphaFoldDB" id="A0A175RLA6"/>
<gene>
    <name evidence="2" type="ORF">NS365_18040</name>
</gene>
<dbReference type="SMART" id="SM00382">
    <property type="entry name" value="AAA"/>
    <property type="match status" value="1"/>
</dbReference>
<evidence type="ECO:0000259" key="1">
    <source>
        <dbReference type="SMART" id="SM00382"/>
    </source>
</evidence>
<accession>A0A175RLA6</accession>
<keyword evidence="3" id="KW-1185">Reference proteome</keyword>
<dbReference type="Proteomes" id="UP000078529">
    <property type="component" value="Unassembled WGS sequence"/>
</dbReference>
<proteinExistence type="predicted"/>
<reference evidence="2 3" key="1">
    <citation type="journal article" date="2016" name="Front. Microbiol.">
        <title>Genomic Resource of Rice Seed Associated Bacteria.</title>
        <authorList>
            <person name="Midha S."/>
            <person name="Bansal K."/>
            <person name="Sharma S."/>
            <person name="Kumar N."/>
            <person name="Patil P.P."/>
            <person name="Chaudhry V."/>
            <person name="Patil P.B."/>
        </authorList>
    </citation>
    <scope>NUCLEOTIDE SEQUENCE [LARGE SCALE GENOMIC DNA]</scope>
    <source>
        <strain evidence="2 3">NS365</strain>
    </source>
</reference>
<dbReference type="Gene3D" id="3.40.50.300">
    <property type="entry name" value="P-loop containing nucleotide triphosphate hydrolases"/>
    <property type="match status" value="1"/>
</dbReference>
<protein>
    <recommendedName>
        <fullName evidence="1">AAA+ ATPase domain-containing protein</fullName>
    </recommendedName>
</protein>
<name>A0A175RLA6_9HYPH</name>
<dbReference type="GO" id="GO:0004252">
    <property type="term" value="F:serine-type endopeptidase activity"/>
    <property type="evidence" value="ECO:0007669"/>
    <property type="project" value="InterPro"/>
</dbReference>
<dbReference type="GO" id="GO:0030163">
    <property type="term" value="P:protein catabolic process"/>
    <property type="evidence" value="ECO:0007669"/>
    <property type="project" value="InterPro"/>
</dbReference>
<dbReference type="GO" id="GO:0005524">
    <property type="term" value="F:ATP binding"/>
    <property type="evidence" value="ECO:0007669"/>
    <property type="project" value="InterPro"/>
</dbReference>
<dbReference type="PANTHER" id="PTHR10046">
    <property type="entry name" value="ATP DEPENDENT LON PROTEASE FAMILY MEMBER"/>
    <property type="match status" value="1"/>
</dbReference>
<dbReference type="SUPFAM" id="SSF52540">
    <property type="entry name" value="P-loop containing nucleoside triphosphate hydrolases"/>
    <property type="match status" value="1"/>
</dbReference>